<protein>
    <submittedName>
        <fullName evidence="1">Conjugal transfer protein TraD</fullName>
    </submittedName>
</protein>
<keyword evidence="2" id="KW-1185">Reference proteome</keyword>
<dbReference type="Pfam" id="PF06412">
    <property type="entry name" value="TraD"/>
    <property type="match status" value="1"/>
</dbReference>
<dbReference type="EMBL" id="JAXCLW010000010">
    <property type="protein sequence ID" value="MDY0885419.1"/>
    <property type="molecule type" value="Genomic_DNA"/>
</dbReference>
<accession>A0ABU5EG81</accession>
<dbReference type="InterPro" id="IPR009444">
    <property type="entry name" value="Conjugal_tfr_TraD_a-type"/>
</dbReference>
<dbReference type="RefSeq" id="WP_320510495.1">
    <property type="nucleotide sequence ID" value="NZ_JAXCLW010000010.1"/>
</dbReference>
<organism evidence="1 2">
    <name type="scientific">Dongia soli</name>
    <dbReference type="NCBI Taxonomy" id="600628"/>
    <lineage>
        <taxon>Bacteria</taxon>
        <taxon>Pseudomonadati</taxon>
        <taxon>Pseudomonadota</taxon>
        <taxon>Alphaproteobacteria</taxon>
        <taxon>Rhodospirillales</taxon>
        <taxon>Dongiaceae</taxon>
        <taxon>Dongia</taxon>
    </lineage>
</organism>
<evidence type="ECO:0000313" key="2">
    <source>
        <dbReference type="Proteomes" id="UP001279642"/>
    </source>
</evidence>
<dbReference type="Proteomes" id="UP001279642">
    <property type="component" value="Unassembled WGS sequence"/>
</dbReference>
<sequence length="263" mass="29482">MAKLTGIVRQIEKIKLLEAEITTLEEKNGWRMGSLQREILQRSLRANREHAKASSLARKTRTQKLLRLGILIEHSGLSNMQYRVLEGALVSARECQCNLKQMEAWRVRGAKILEEMGVSGAGTGPANKARNRRWITAGAVFERAGMMDWDVAILASILKVIDQSRDNVAARKRWISALPVEVRLDETAPLCLVFSKPIGDDLSRELQLLGLSFDRKNKVWSGTADSWDISVLTDRCWFRVVGSLRTDAQKAWMDISSLAPAIG</sequence>
<name>A0ABU5EG81_9PROT</name>
<gene>
    <name evidence="1" type="ORF">SMD27_21440</name>
</gene>
<reference evidence="1 2" key="1">
    <citation type="journal article" date="2016" name="Antonie Van Leeuwenhoek">
        <title>Dongia soli sp. nov., isolated from soil from Dokdo, Korea.</title>
        <authorList>
            <person name="Kim D.U."/>
            <person name="Lee H."/>
            <person name="Kim H."/>
            <person name="Kim S.G."/>
            <person name="Ka J.O."/>
        </authorList>
    </citation>
    <scope>NUCLEOTIDE SEQUENCE [LARGE SCALE GENOMIC DNA]</scope>
    <source>
        <strain evidence="1 2">D78</strain>
    </source>
</reference>
<proteinExistence type="predicted"/>
<evidence type="ECO:0000313" key="1">
    <source>
        <dbReference type="EMBL" id="MDY0885419.1"/>
    </source>
</evidence>
<comment type="caution">
    <text evidence="1">The sequence shown here is derived from an EMBL/GenBank/DDBJ whole genome shotgun (WGS) entry which is preliminary data.</text>
</comment>